<dbReference type="PANTHER" id="PTHR48017">
    <property type="entry name" value="OS05G0424000 PROTEIN-RELATED"/>
    <property type="match status" value="1"/>
</dbReference>
<keyword evidence="6" id="KW-0472">Membrane</keyword>
<evidence type="ECO:0000256" key="5">
    <source>
        <dbReference type="ARBA" id="ARBA00022989"/>
    </source>
</evidence>
<name>A0A444EZW4_ENSVE</name>
<dbReference type="GO" id="GO:0016020">
    <property type="term" value="C:membrane"/>
    <property type="evidence" value="ECO:0007669"/>
    <property type="project" value="UniProtKB-SubCell"/>
</dbReference>
<keyword evidence="5" id="KW-1133">Transmembrane helix</keyword>
<evidence type="ECO:0000313" key="7">
    <source>
        <dbReference type="EMBL" id="RRT68748.1"/>
    </source>
</evidence>
<dbReference type="GO" id="GO:0006865">
    <property type="term" value="P:amino acid transport"/>
    <property type="evidence" value="ECO:0007669"/>
    <property type="project" value="UniProtKB-KW"/>
</dbReference>
<keyword evidence="2" id="KW-0813">Transport</keyword>
<gene>
    <name evidence="7" type="ORF">B296_00006611</name>
</gene>
<evidence type="ECO:0000313" key="8">
    <source>
        <dbReference type="Proteomes" id="UP000287651"/>
    </source>
</evidence>
<keyword evidence="4" id="KW-0029">Amino-acid transport</keyword>
<keyword evidence="3" id="KW-0812">Transmembrane</keyword>
<dbReference type="InterPro" id="IPR013057">
    <property type="entry name" value="AA_transpt_TM"/>
</dbReference>
<organism evidence="7 8">
    <name type="scientific">Ensete ventricosum</name>
    <name type="common">Abyssinian banana</name>
    <name type="synonym">Musa ensete</name>
    <dbReference type="NCBI Taxonomy" id="4639"/>
    <lineage>
        <taxon>Eukaryota</taxon>
        <taxon>Viridiplantae</taxon>
        <taxon>Streptophyta</taxon>
        <taxon>Embryophyta</taxon>
        <taxon>Tracheophyta</taxon>
        <taxon>Spermatophyta</taxon>
        <taxon>Magnoliopsida</taxon>
        <taxon>Liliopsida</taxon>
        <taxon>Zingiberales</taxon>
        <taxon>Musaceae</taxon>
        <taxon>Ensete</taxon>
    </lineage>
</organism>
<reference evidence="7 8" key="1">
    <citation type="journal article" date="2014" name="Agronomy (Basel)">
        <title>A Draft Genome Sequence for Ensete ventricosum, the Drought-Tolerant Tree Against Hunger.</title>
        <authorList>
            <person name="Harrison J."/>
            <person name="Moore K.A."/>
            <person name="Paszkiewicz K."/>
            <person name="Jones T."/>
            <person name="Grant M."/>
            <person name="Ambacheew D."/>
            <person name="Muzemil S."/>
            <person name="Studholme D.J."/>
        </authorList>
    </citation>
    <scope>NUCLEOTIDE SEQUENCE [LARGE SCALE GENOMIC DNA]</scope>
</reference>
<evidence type="ECO:0000256" key="4">
    <source>
        <dbReference type="ARBA" id="ARBA00022970"/>
    </source>
</evidence>
<evidence type="ECO:0000256" key="3">
    <source>
        <dbReference type="ARBA" id="ARBA00022692"/>
    </source>
</evidence>
<evidence type="ECO:0000256" key="1">
    <source>
        <dbReference type="ARBA" id="ARBA00004370"/>
    </source>
</evidence>
<evidence type="ECO:0000256" key="6">
    <source>
        <dbReference type="ARBA" id="ARBA00023136"/>
    </source>
</evidence>
<dbReference type="Proteomes" id="UP000287651">
    <property type="component" value="Unassembled WGS sequence"/>
</dbReference>
<proteinExistence type="predicted"/>
<comment type="subcellular location">
    <subcellularLocation>
        <location evidence="1">Membrane</location>
    </subcellularLocation>
</comment>
<sequence>MEGAKKIWGGSLQKVEHPSAKGGNRPADADSIGDIIKSSSQVMLKASPQQMAVCGTVWTATAHIVAALIGSGVLALAWSVAQLGWVVGPLVLLGFSCITYYTSLLLANCYRFPDPITGTINRAYIDAVRSYLGEFLWWC</sequence>
<comment type="caution">
    <text evidence="7">The sequence shown here is derived from an EMBL/GenBank/DDBJ whole genome shotgun (WGS) entry which is preliminary data.</text>
</comment>
<evidence type="ECO:0000256" key="2">
    <source>
        <dbReference type="ARBA" id="ARBA00022448"/>
    </source>
</evidence>
<accession>A0A444EZW4</accession>
<protein>
    <submittedName>
        <fullName evidence="7">Uncharacterized protein</fullName>
    </submittedName>
</protein>
<dbReference type="AlphaFoldDB" id="A0A444EZW4"/>
<dbReference type="Pfam" id="PF01490">
    <property type="entry name" value="Aa_trans"/>
    <property type="match status" value="1"/>
</dbReference>
<dbReference type="EMBL" id="AMZH03004597">
    <property type="protein sequence ID" value="RRT68748.1"/>
    <property type="molecule type" value="Genomic_DNA"/>
</dbReference>